<organism evidence="2 3">
    <name type="scientific">Lysobacter koreensis</name>
    <dbReference type="NCBI Taxonomy" id="266122"/>
    <lineage>
        <taxon>Bacteria</taxon>
        <taxon>Pseudomonadati</taxon>
        <taxon>Pseudomonadota</taxon>
        <taxon>Gammaproteobacteria</taxon>
        <taxon>Lysobacterales</taxon>
        <taxon>Lysobacteraceae</taxon>
        <taxon>Lysobacter</taxon>
    </lineage>
</organism>
<comment type="caution">
    <text evidence="2">The sequence shown here is derived from an EMBL/GenBank/DDBJ whole genome shotgun (WGS) entry which is preliminary data.</text>
</comment>
<sequence>MKRFGSSRPTACPGQRGGHLDPACRRRSTDAALDAGIGEACIGSVPDPLAPRRVIAAH</sequence>
<protein>
    <submittedName>
        <fullName evidence="2">Uncharacterized protein</fullName>
    </submittedName>
</protein>
<evidence type="ECO:0000313" key="2">
    <source>
        <dbReference type="EMBL" id="MFD0738075.1"/>
    </source>
</evidence>
<proteinExistence type="predicted"/>
<name>A0ABW2YI38_9GAMM</name>
<dbReference type="EMBL" id="JBHTIH010000002">
    <property type="protein sequence ID" value="MFD0738075.1"/>
    <property type="molecule type" value="Genomic_DNA"/>
</dbReference>
<dbReference type="RefSeq" id="WP_386811020.1">
    <property type="nucleotide sequence ID" value="NZ_JBHTIH010000002.1"/>
</dbReference>
<accession>A0ABW2YI38</accession>
<evidence type="ECO:0000256" key="1">
    <source>
        <dbReference type="SAM" id="MobiDB-lite"/>
    </source>
</evidence>
<reference evidence="3" key="1">
    <citation type="journal article" date="2019" name="Int. J. Syst. Evol. Microbiol.">
        <title>The Global Catalogue of Microorganisms (GCM) 10K type strain sequencing project: providing services to taxonomists for standard genome sequencing and annotation.</title>
        <authorList>
            <consortium name="The Broad Institute Genomics Platform"/>
            <consortium name="The Broad Institute Genome Sequencing Center for Infectious Disease"/>
            <person name="Wu L."/>
            <person name="Ma J."/>
        </authorList>
    </citation>
    <scope>NUCLEOTIDE SEQUENCE [LARGE SCALE GENOMIC DNA]</scope>
    <source>
        <strain evidence="3">CCUG 55491</strain>
    </source>
</reference>
<feature type="region of interest" description="Disordered" evidence="1">
    <location>
        <begin position="1"/>
        <end position="23"/>
    </location>
</feature>
<gene>
    <name evidence="2" type="ORF">ACFQZQ_02060</name>
</gene>
<keyword evidence="3" id="KW-1185">Reference proteome</keyword>
<dbReference type="Proteomes" id="UP001597090">
    <property type="component" value="Unassembled WGS sequence"/>
</dbReference>
<evidence type="ECO:0000313" key="3">
    <source>
        <dbReference type="Proteomes" id="UP001597090"/>
    </source>
</evidence>